<evidence type="ECO:0000313" key="2">
    <source>
        <dbReference type="EMBL" id="KAH8020173.1"/>
    </source>
</evidence>
<reference evidence="2" key="1">
    <citation type="journal article" date="2020" name="Cell">
        <title>Large-Scale Comparative Analyses of Tick Genomes Elucidate Their Genetic Diversity and Vector Capacities.</title>
        <authorList>
            <consortium name="Tick Genome and Microbiome Consortium (TIGMIC)"/>
            <person name="Jia N."/>
            <person name="Wang J."/>
            <person name="Shi W."/>
            <person name="Du L."/>
            <person name="Sun Y."/>
            <person name="Zhan W."/>
            <person name="Jiang J.F."/>
            <person name="Wang Q."/>
            <person name="Zhang B."/>
            <person name="Ji P."/>
            <person name="Bell-Sakyi L."/>
            <person name="Cui X.M."/>
            <person name="Yuan T.T."/>
            <person name="Jiang B.G."/>
            <person name="Yang W.F."/>
            <person name="Lam T.T."/>
            <person name="Chang Q.C."/>
            <person name="Ding S.J."/>
            <person name="Wang X.J."/>
            <person name="Zhu J.G."/>
            <person name="Ruan X.D."/>
            <person name="Zhao L."/>
            <person name="Wei J.T."/>
            <person name="Ye R.Z."/>
            <person name="Que T.C."/>
            <person name="Du C.H."/>
            <person name="Zhou Y.H."/>
            <person name="Cheng J.X."/>
            <person name="Dai P.F."/>
            <person name="Guo W.B."/>
            <person name="Han X.H."/>
            <person name="Huang E.J."/>
            <person name="Li L.F."/>
            <person name="Wei W."/>
            <person name="Gao Y.C."/>
            <person name="Liu J.Z."/>
            <person name="Shao H.Z."/>
            <person name="Wang X."/>
            <person name="Wang C.C."/>
            <person name="Yang T.C."/>
            <person name="Huo Q.B."/>
            <person name="Li W."/>
            <person name="Chen H.Y."/>
            <person name="Chen S.E."/>
            <person name="Zhou L.G."/>
            <person name="Ni X.B."/>
            <person name="Tian J.H."/>
            <person name="Sheng Y."/>
            <person name="Liu T."/>
            <person name="Pan Y.S."/>
            <person name="Xia L.Y."/>
            <person name="Li J."/>
            <person name="Zhao F."/>
            <person name="Cao W.C."/>
        </authorList>
    </citation>
    <scope>NUCLEOTIDE SEQUENCE</scope>
    <source>
        <strain evidence="2">Rmic-2018</strain>
    </source>
</reference>
<gene>
    <name evidence="2" type="ORF">HPB51_025334</name>
</gene>
<reference evidence="2" key="2">
    <citation type="submission" date="2021-09" db="EMBL/GenBank/DDBJ databases">
        <authorList>
            <person name="Jia N."/>
            <person name="Wang J."/>
            <person name="Shi W."/>
            <person name="Du L."/>
            <person name="Sun Y."/>
            <person name="Zhan W."/>
            <person name="Jiang J."/>
            <person name="Wang Q."/>
            <person name="Zhang B."/>
            <person name="Ji P."/>
            <person name="Sakyi L.B."/>
            <person name="Cui X."/>
            <person name="Yuan T."/>
            <person name="Jiang B."/>
            <person name="Yang W."/>
            <person name="Lam T.T.-Y."/>
            <person name="Chang Q."/>
            <person name="Ding S."/>
            <person name="Wang X."/>
            <person name="Zhu J."/>
            <person name="Ruan X."/>
            <person name="Zhao L."/>
            <person name="Wei J."/>
            <person name="Que T."/>
            <person name="Du C."/>
            <person name="Cheng J."/>
            <person name="Dai P."/>
            <person name="Han X."/>
            <person name="Huang E."/>
            <person name="Gao Y."/>
            <person name="Liu J."/>
            <person name="Shao H."/>
            <person name="Ye R."/>
            <person name="Li L."/>
            <person name="Wei W."/>
            <person name="Wang X."/>
            <person name="Wang C."/>
            <person name="Huo Q."/>
            <person name="Li W."/>
            <person name="Guo W."/>
            <person name="Chen H."/>
            <person name="Chen S."/>
            <person name="Zhou L."/>
            <person name="Zhou L."/>
            <person name="Ni X."/>
            <person name="Tian J."/>
            <person name="Zhou Y."/>
            <person name="Sheng Y."/>
            <person name="Liu T."/>
            <person name="Pan Y."/>
            <person name="Xia L."/>
            <person name="Li J."/>
            <person name="Zhao F."/>
            <person name="Cao W."/>
        </authorList>
    </citation>
    <scope>NUCLEOTIDE SEQUENCE</scope>
    <source>
        <strain evidence="2">Rmic-2018</strain>
        <tissue evidence="2">Larvae</tissue>
    </source>
</reference>
<name>A0A9J6DDH2_RHIMP</name>
<feature type="compositionally biased region" description="Polar residues" evidence="1">
    <location>
        <begin position="41"/>
        <end position="71"/>
    </location>
</feature>
<sequence length="181" mass="20313">MLRARSSLVIPSHGQLTLDWRATSGTRLPQREKKEQRGAQARNSALQTTLSRDGQNNPSERFITSLTTGTRGSAAGHDRRRLKRRLGPGAPRGPDRDGRTDMRRFIGLTRRRQCSCKTSLPPKSPLPVQRDIVVTALDQRTRAPENCWQDELLEDKRSGSPYSGTFLCVPDCWPLREAALP</sequence>
<dbReference type="AlphaFoldDB" id="A0A9J6DDH2"/>
<feature type="region of interest" description="Disordered" evidence="1">
    <location>
        <begin position="24"/>
        <end position="100"/>
    </location>
</feature>
<proteinExistence type="predicted"/>
<evidence type="ECO:0000313" key="3">
    <source>
        <dbReference type="Proteomes" id="UP000821866"/>
    </source>
</evidence>
<accession>A0A9J6DDH2</accession>
<comment type="caution">
    <text evidence="2">The sequence shown here is derived from an EMBL/GenBank/DDBJ whole genome shotgun (WGS) entry which is preliminary data.</text>
</comment>
<evidence type="ECO:0000256" key="1">
    <source>
        <dbReference type="SAM" id="MobiDB-lite"/>
    </source>
</evidence>
<organism evidence="2 3">
    <name type="scientific">Rhipicephalus microplus</name>
    <name type="common">Cattle tick</name>
    <name type="synonym">Boophilus microplus</name>
    <dbReference type="NCBI Taxonomy" id="6941"/>
    <lineage>
        <taxon>Eukaryota</taxon>
        <taxon>Metazoa</taxon>
        <taxon>Ecdysozoa</taxon>
        <taxon>Arthropoda</taxon>
        <taxon>Chelicerata</taxon>
        <taxon>Arachnida</taxon>
        <taxon>Acari</taxon>
        <taxon>Parasitiformes</taxon>
        <taxon>Ixodida</taxon>
        <taxon>Ixodoidea</taxon>
        <taxon>Ixodidae</taxon>
        <taxon>Rhipicephalinae</taxon>
        <taxon>Rhipicephalus</taxon>
        <taxon>Boophilus</taxon>
    </lineage>
</organism>
<dbReference type="EMBL" id="JABSTU010000010">
    <property type="protein sequence ID" value="KAH8020173.1"/>
    <property type="molecule type" value="Genomic_DNA"/>
</dbReference>
<protein>
    <submittedName>
        <fullName evidence="2">Uncharacterized protein</fullName>
    </submittedName>
</protein>
<dbReference type="Proteomes" id="UP000821866">
    <property type="component" value="Chromosome 8"/>
</dbReference>
<keyword evidence="3" id="KW-1185">Reference proteome</keyword>